<dbReference type="EMBL" id="JACCQK010000612">
    <property type="protein sequence ID" value="MBG0780185.1"/>
    <property type="molecule type" value="Genomic_DNA"/>
</dbReference>
<organism evidence="2 3">
    <name type="scientific">Desulfotignum balticum</name>
    <dbReference type="NCBI Taxonomy" id="115781"/>
    <lineage>
        <taxon>Bacteria</taxon>
        <taxon>Pseudomonadati</taxon>
        <taxon>Thermodesulfobacteriota</taxon>
        <taxon>Desulfobacteria</taxon>
        <taxon>Desulfobacterales</taxon>
        <taxon>Desulfobacteraceae</taxon>
        <taxon>Desulfotignum</taxon>
    </lineage>
</organism>
<evidence type="ECO:0000313" key="3">
    <source>
        <dbReference type="Proteomes" id="UP000706172"/>
    </source>
</evidence>
<protein>
    <submittedName>
        <fullName evidence="2">IS110 family transposase</fullName>
    </submittedName>
</protein>
<accession>A0A931CW71</accession>
<feature type="domain" description="Transposase IS116/IS110/IS902 C-terminal" evidence="1">
    <location>
        <begin position="77"/>
        <end position="162"/>
    </location>
</feature>
<dbReference type="Pfam" id="PF02371">
    <property type="entry name" value="Transposase_20"/>
    <property type="match status" value="1"/>
</dbReference>
<dbReference type="PANTHER" id="PTHR33055:SF15">
    <property type="entry name" value="TRANSPOSASE-RELATED"/>
    <property type="match status" value="1"/>
</dbReference>
<dbReference type="AlphaFoldDB" id="A0A931CW71"/>
<gene>
    <name evidence="2" type="ORF">H0S81_09720</name>
</gene>
<dbReference type="InterPro" id="IPR047650">
    <property type="entry name" value="Transpos_IS110"/>
</dbReference>
<name>A0A931CW71_9BACT</name>
<feature type="non-terminal residue" evidence="2">
    <location>
        <position position="1"/>
    </location>
</feature>
<dbReference type="GO" id="GO:0003677">
    <property type="term" value="F:DNA binding"/>
    <property type="evidence" value="ECO:0007669"/>
    <property type="project" value="InterPro"/>
</dbReference>
<dbReference type="PANTHER" id="PTHR33055">
    <property type="entry name" value="TRANSPOSASE FOR INSERTION SEQUENCE ELEMENT IS1111A"/>
    <property type="match status" value="1"/>
</dbReference>
<comment type="caution">
    <text evidence="2">The sequence shown here is derived from an EMBL/GenBank/DDBJ whole genome shotgun (WGS) entry which is preliminary data.</text>
</comment>
<dbReference type="InterPro" id="IPR003346">
    <property type="entry name" value="Transposase_20"/>
</dbReference>
<evidence type="ECO:0000259" key="1">
    <source>
        <dbReference type="Pfam" id="PF02371"/>
    </source>
</evidence>
<evidence type="ECO:0000313" key="2">
    <source>
        <dbReference type="EMBL" id="MBG0780185.1"/>
    </source>
</evidence>
<proteinExistence type="predicted"/>
<reference evidence="2" key="1">
    <citation type="submission" date="2020-07" db="EMBL/GenBank/DDBJ databases">
        <title>Severe corrosion of carbon steel in oil field produced water can be linked to methanogenic archaea containing a special type of NiFe hydrogenase.</title>
        <authorList>
            <person name="Lahme S."/>
            <person name="Mand J."/>
            <person name="Longwell J."/>
            <person name="Smith R."/>
            <person name="Enning D."/>
        </authorList>
    </citation>
    <scope>NUCLEOTIDE SEQUENCE</scope>
    <source>
        <strain evidence="2">MIC098Bin6</strain>
    </source>
</reference>
<sequence length="220" mass="25028">ISSQILSLQSMIARTLGIRMSVRAVKKLTDEDIDRMFEANLAFMAGNHLSTIEFLDKTILNIEKQVLAQVRLKKEFSLLQTIPGIGKILALTIMLEVGDINRFKKVGHYSSYCRCVKSEKTSNKKKKGENNKKNGNKFLSWAYVEAANFAQRYSREAQRFFQKKKAKRNGIVAVKALSNKLCRASYYIMRDQIPYDEARLFAEFGCGREPTKGLASNQQA</sequence>
<dbReference type="Proteomes" id="UP000706172">
    <property type="component" value="Unassembled WGS sequence"/>
</dbReference>
<dbReference type="GO" id="GO:0006313">
    <property type="term" value="P:DNA transposition"/>
    <property type="evidence" value="ECO:0007669"/>
    <property type="project" value="InterPro"/>
</dbReference>
<dbReference type="GO" id="GO:0004803">
    <property type="term" value="F:transposase activity"/>
    <property type="evidence" value="ECO:0007669"/>
    <property type="project" value="InterPro"/>
</dbReference>